<evidence type="ECO:0000313" key="1">
    <source>
        <dbReference type="EMBL" id="QDU58568.1"/>
    </source>
</evidence>
<reference evidence="1 2" key="1">
    <citation type="submission" date="2019-02" db="EMBL/GenBank/DDBJ databases">
        <title>Deep-cultivation of Planctomycetes and their phenomic and genomic characterization uncovers novel biology.</title>
        <authorList>
            <person name="Wiegand S."/>
            <person name="Jogler M."/>
            <person name="Boedeker C."/>
            <person name="Pinto D."/>
            <person name="Vollmers J."/>
            <person name="Rivas-Marin E."/>
            <person name="Kohn T."/>
            <person name="Peeters S.H."/>
            <person name="Heuer A."/>
            <person name="Rast P."/>
            <person name="Oberbeckmann S."/>
            <person name="Bunk B."/>
            <person name="Jeske O."/>
            <person name="Meyerdierks A."/>
            <person name="Storesund J.E."/>
            <person name="Kallscheuer N."/>
            <person name="Luecker S."/>
            <person name="Lage O.M."/>
            <person name="Pohl T."/>
            <person name="Merkel B.J."/>
            <person name="Hornburger P."/>
            <person name="Mueller R.-W."/>
            <person name="Bruemmer F."/>
            <person name="Labrenz M."/>
            <person name="Spormann A.M."/>
            <person name="Op den Camp H."/>
            <person name="Overmann J."/>
            <person name="Amann R."/>
            <person name="Jetten M.S.M."/>
            <person name="Mascher T."/>
            <person name="Medema M.H."/>
            <person name="Devos D.P."/>
            <person name="Kaster A.-K."/>
            <person name="Ovreas L."/>
            <person name="Rohde M."/>
            <person name="Galperin M.Y."/>
            <person name="Jogler C."/>
        </authorList>
    </citation>
    <scope>NUCLEOTIDE SEQUENCE [LARGE SCALE GENOMIC DNA]</scope>
    <source>
        <strain evidence="1 2">Pan181</strain>
    </source>
</reference>
<dbReference type="Proteomes" id="UP000315750">
    <property type="component" value="Chromosome"/>
</dbReference>
<organism evidence="1 2">
    <name type="scientific">Aeoliella mucimassa</name>
    <dbReference type="NCBI Taxonomy" id="2527972"/>
    <lineage>
        <taxon>Bacteria</taxon>
        <taxon>Pseudomonadati</taxon>
        <taxon>Planctomycetota</taxon>
        <taxon>Planctomycetia</taxon>
        <taxon>Pirellulales</taxon>
        <taxon>Lacipirellulaceae</taxon>
        <taxon>Aeoliella</taxon>
    </lineage>
</organism>
<evidence type="ECO:0000313" key="2">
    <source>
        <dbReference type="Proteomes" id="UP000315750"/>
    </source>
</evidence>
<gene>
    <name evidence="1" type="ORF">Pan181_48070</name>
</gene>
<keyword evidence="2" id="KW-1185">Reference proteome</keyword>
<dbReference type="AlphaFoldDB" id="A0A518AV27"/>
<accession>A0A518AV27</accession>
<proteinExistence type="predicted"/>
<sequence length="144" mass="16192">MTMGDIVGESGFDSADSLHVSILQWIMQTTLCRNINVAGHSIHGLGNLRARLPEAIEHLCGIVNSARRNDEHEHVSLRATALRILRRLDPVIAAEFVGTPAFDEYAHAVEHWLETDASKNTETRLELQNESEWLTEVTNRRTKP</sequence>
<dbReference type="EMBL" id="CP036278">
    <property type="protein sequence ID" value="QDU58568.1"/>
    <property type="molecule type" value="Genomic_DNA"/>
</dbReference>
<dbReference type="KEGG" id="amuc:Pan181_48070"/>
<protein>
    <submittedName>
        <fullName evidence="1">Uncharacterized protein</fullName>
    </submittedName>
</protein>
<name>A0A518AV27_9BACT</name>
<dbReference type="RefSeq" id="WP_231943678.1">
    <property type="nucleotide sequence ID" value="NZ_CP036278.1"/>
</dbReference>